<dbReference type="GO" id="GO:0043565">
    <property type="term" value="F:sequence-specific DNA binding"/>
    <property type="evidence" value="ECO:0007669"/>
    <property type="project" value="TreeGrafter"/>
</dbReference>
<dbReference type="InterPro" id="IPR017887">
    <property type="entry name" value="TF_TCP_subgr"/>
</dbReference>
<evidence type="ECO:0000256" key="1">
    <source>
        <dbReference type="ARBA" id="ARBA00004123"/>
    </source>
</evidence>
<dbReference type="Proteomes" id="UP000321393">
    <property type="component" value="Unassembled WGS sequence"/>
</dbReference>
<keyword evidence="5" id="KW-0539">Nucleus</keyword>
<reference evidence="7 8" key="1">
    <citation type="submission" date="2019-08" db="EMBL/GenBank/DDBJ databases">
        <title>Draft genome sequences of two oriental melons (Cucumis melo L. var makuwa).</title>
        <authorList>
            <person name="Kwon S.-Y."/>
        </authorList>
    </citation>
    <scope>NUCLEOTIDE SEQUENCE [LARGE SCALE GENOMIC DNA]</scope>
    <source>
        <strain evidence="8">cv. SW 3</strain>
        <tissue evidence="7">Leaf</tissue>
    </source>
</reference>
<evidence type="ECO:0000313" key="7">
    <source>
        <dbReference type="EMBL" id="KAA0057025.1"/>
    </source>
</evidence>
<dbReference type="PROSITE" id="PS51369">
    <property type="entry name" value="TCP"/>
    <property type="match status" value="1"/>
</dbReference>
<accession>A0A5A7UTZ9</accession>
<dbReference type="PANTHER" id="PTHR31072">
    <property type="entry name" value="TRANSCRIPTION FACTOR TCP4-RELATED"/>
    <property type="match status" value="1"/>
</dbReference>
<dbReference type="Pfam" id="PF03634">
    <property type="entry name" value="TCP"/>
    <property type="match status" value="1"/>
</dbReference>
<proteinExistence type="predicted"/>
<dbReference type="GO" id="GO:0003700">
    <property type="term" value="F:DNA-binding transcription factor activity"/>
    <property type="evidence" value="ECO:0007669"/>
    <property type="project" value="InterPro"/>
</dbReference>
<dbReference type="STRING" id="1194695.A0A5A7UTZ9"/>
<evidence type="ECO:0000256" key="3">
    <source>
        <dbReference type="ARBA" id="ARBA00023125"/>
    </source>
</evidence>
<dbReference type="OrthoDB" id="1927134at2759"/>
<keyword evidence="3" id="KW-0238">DNA-binding</keyword>
<evidence type="ECO:0000256" key="4">
    <source>
        <dbReference type="ARBA" id="ARBA00023163"/>
    </source>
</evidence>
<keyword evidence="2" id="KW-0805">Transcription regulation</keyword>
<keyword evidence="4" id="KW-0804">Transcription</keyword>
<protein>
    <submittedName>
        <fullName evidence="7">Transcription factor TCP10-like</fullName>
    </submittedName>
</protein>
<dbReference type="PANTHER" id="PTHR31072:SF240">
    <property type="entry name" value="TRANSCRIPTION FACTOR TCP10"/>
    <property type="match status" value="1"/>
</dbReference>
<gene>
    <name evidence="7" type="ORF">E6C27_scaffold96G002100</name>
</gene>
<organism evidence="7 8">
    <name type="scientific">Cucumis melo var. makuwa</name>
    <name type="common">Oriental melon</name>
    <dbReference type="NCBI Taxonomy" id="1194695"/>
    <lineage>
        <taxon>Eukaryota</taxon>
        <taxon>Viridiplantae</taxon>
        <taxon>Streptophyta</taxon>
        <taxon>Embryophyta</taxon>
        <taxon>Tracheophyta</taxon>
        <taxon>Spermatophyta</taxon>
        <taxon>Magnoliopsida</taxon>
        <taxon>eudicotyledons</taxon>
        <taxon>Gunneridae</taxon>
        <taxon>Pentapetalae</taxon>
        <taxon>rosids</taxon>
        <taxon>fabids</taxon>
        <taxon>Cucurbitales</taxon>
        <taxon>Cucurbitaceae</taxon>
        <taxon>Benincaseae</taxon>
        <taxon>Cucumis</taxon>
    </lineage>
</organism>
<evidence type="ECO:0000256" key="2">
    <source>
        <dbReference type="ARBA" id="ARBA00023015"/>
    </source>
</evidence>
<dbReference type="GO" id="GO:2000032">
    <property type="term" value="P:regulation of secondary shoot formation"/>
    <property type="evidence" value="ECO:0007669"/>
    <property type="project" value="TreeGrafter"/>
</dbReference>
<evidence type="ECO:0000259" key="6">
    <source>
        <dbReference type="PROSITE" id="PS51369"/>
    </source>
</evidence>
<dbReference type="EMBL" id="SSTE01007279">
    <property type="protein sequence ID" value="KAA0057025.1"/>
    <property type="molecule type" value="Genomic_DNA"/>
</dbReference>
<feature type="domain" description="TCP" evidence="6">
    <location>
        <begin position="16"/>
        <end position="83"/>
    </location>
</feature>
<sequence>MGSLDDHDKKKAKIGRRNRRLCSSAGAGAGKVYTSKGLRARRLRLSAPTAIKFYDLQDRLGCGRPTEAIDWLLQNAKPAIDALSRPLQTEDNDCRKQIFSLPVPSSSSSSQFQSYPLQNFSQKGNLSVFSPMILNVTTAGFSGTQPPCPSQSNVGAGFPFFPMWE</sequence>
<name>A0A5A7UTZ9_CUCMM</name>
<evidence type="ECO:0000256" key="5">
    <source>
        <dbReference type="ARBA" id="ARBA00023242"/>
    </source>
</evidence>
<dbReference type="InterPro" id="IPR005333">
    <property type="entry name" value="Transcription_factor_TCP"/>
</dbReference>
<comment type="caution">
    <text evidence="7">The sequence shown here is derived from an EMBL/GenBank/DDBJ whole genome shotgun (WGS) entry which is preliminary data.</text>
</comment>
<dbReference type="AlphaFoldDB" id="A0A5A7UTZ9"/>
<dbReference type="GO" id="GO:0005634">
    <property type="term" value="C:nucleus"/>
    <property type="evidence" value="ECO:0007669"/>
    <property type="project" value="UniProtKB-SubCell"/>
</dbReference>
<dbReference type="SMR" id="A0A5A7UTZ9"/>
<comment type="subcellular location">
    <subcellularLocation>
        <location evidence="1">Nucleus</location>
    </subcellularLocation>
</comment>
<evidence type="ECO:0000313" key="8">
    <source>
        <dbReference type="Proteomes" id="UP000321393"/>
    </source>
</evidence>